<name>A0ABK9NGE2_GLOMM</name>
<keyword evidence="3" id="KW-1185">Reference proteome</keyword>
<dbReference type="EnsemblMetazoa" id="GMOY014167.R1324">
    <property type="protein sequence ID" value="GMOY014167.P1324"/>
    <property type="gene ID" value="GMOY014167"/>
</dbReference>
<proteinExistence type="predicted"/>
<evidence type="ECO:0000313" key="2">
    <source>
        <dbReference type="EnsemblMetazoa" id="GMOY014167.P1324"/>
    </source>
</evidence>
<dbReference type="Proteomes" id="UP000092444">
    <property type="component" value="Unassembled WGS sequence"/>
</dbReference>
<evidence type="ECO:0000256" key="1">
    <source>
        <dbReference type="SAM" id="MobiDB-lite"/>
    </source>
</evidence>
<sequence length="72" mass="8631">MMRKKRANSRGSTTLNLSKNLKKLLRYVETVTRKQTNKRKETNLQTPKKREKTKSQKLPLKLDENYTLLKQR</sequence>
<organism evidence="2 3">
    <name type="scientific">Glossina morsitans morsitans</name>
    <name type="common">Savannah tsetse fly</name>
    <dbReference type="NCBI Taxonomy" id="37546"/>
    <lineage>
        <taxon>Eukaryota</taxon>
        <taxon>Metazoa</taxon>
        <taxon>Ecdysozoa</taxon>
        <taxon>Arthropoda</taxon>
        <taxon>Hexapoda</taxon>
        <taxon>Insecta</taxon>
        <taxon>Pterygota</taxon>
        <taxon>Neoptera</taxon>
        <taxon>Endopterygota</taxon>
        <taxon>Diptera</taxon>
        <taxon>Brachycera</taxon>
        <taxon>Muscomorpha</taxon>
        <taxon>Hippoboscoidea</taxon>
        <taxon>Glossinidae</taxon>
        <taxon>Glossina</taxon>
    </lineage>
</organism>
<dbReference type="EMBL" id="CCAG010009096">
    <property type="status" value="NOT_ANNOTATED_CDS"/>
    <property type="molecule type" value="Genomic_DNA"/>
</dbReference>
<accession>A0ABK9NGE2</accession>
<feature type="region of interest" description="Disordered" evidence="1">
    <location>
        <begin position="30"/>
        <end position="56"/>
    </location>
</feature>
<evidence type="ECO:0000313" key="3">
    <source>
        <dbReference type="Proteomes" id="UP000092444"/>
    </source>
</evidence>
<protein>
    <submittedName>
        <fullName evidence="2">Uncharacterized protein</fullName>
    </submittedName>
</protein>
<reference evidence="2" key="1">
    <citation type="submission" date="2025-05" db="UniProtKB">
        <authorList>
            <consortium name="EnsemblMetazoa"/>
        </authorList>
    </citation>
    <scope>IDENTIFICATION</scope>
    <source>
        <strain evidence="2">Yale</strain>
    </source>
</reference>